<proteinExistence type="predicted"/>
<gene>
    <name evidence="1" type="ORF">CO176_00270</name>
</gene>
<sequence length="223" mass="25754">MGYFGKLEEKEIAIRLRKKGLSYKQILKKVNVSKDTVSRWCRDVVLTPSQVESLLKRKLHGGEKGRLIAAKLKHDLREKETNYLLKTGINEVAKLSKRDRFIAGISLYAGEGGKKHLQFANSDPKIIKFMISWFREFCDLPEDKFRGSIWIHDNLNPDKAKSFWSKLTKIPKEQFYKTYMAVNKLNSKKIRKNIHQYGVFSIVASDVKVHRLILGWMAGILGS</sequence>
<reference evidence="2" key="1">
    <citation type="submission" date="2017-09" db="EMBL/GenBank/DDBJ databases">
        <title>Depth-based differentiation of microbial function through sediment-hosted aquifers and enrichment of novel symbionts in the deep terrestrial subsurface.</title>
        <authorList>
            <person name="Probst A.J."/>
            <person name="Ladd B."/>
            <person name="Jarett J.K."/>
            <person name="Geller-Mcgrath D.E."/>
            <person name="Sieber C.M.K."/>
            <person name="Emerson J.B."/>
            <person name="Anantharaman K."/>
            <person name="Thomas B.C."/>
            <person name="Malmstrom R."/>
            <person name="Stieglmeier M."/>
            <person name="Klingl A."/>
            <person name="Woyke T."/>
            <person name="Ryan C.M."/>
            <person name="Banfield J.F."/>
        </authorList>
    </citation>
    <scope>NUCLEOTIDE SEQUENCE [LARGE SCALE GENOMIC DNA]</scope>
</reference>
<name>A0A2M7XAR2_9BACT</name>
<evidence type="ECO:0000313" key="2">
    <source>
        <dbReference type="Proteomes" id="UP000230484"/>
    </source>
</evidence>
<accession>A0A2M7XAR2</accession>
<dbReference type="AlphaFoldDB" id="A0A2M7XAR2"/>
<dbReference type="EMBL" id="PFWW01000005">
    <property type="protein sequence ID" value="PJA43091.1"/>
    <property type="molecule type" value="Genomic_DNA"/>
</dbReference>
<organism evidence="1 2">
    <name type="scientific">Candidatus Woesebacteria bacterium CG_4_9_14_3_um_filter_39_10</name>
    <dbReference type="NCBI Taxonomy" id="1975056"/>
    <lineage>
        <taxon>Bacteria</taxon>
        <taxon>Candidatus Woeseibacteriota</taxon>
    </lineage>
</organism>
<comment type="caution">
    <text evidence="1">The sequence shown here is derived from an EMBL/GenBank/DDBJ whole genome shotgun (WGS) entry which is preliminary data.</text>
</comment>
<dbReference type="Proteomes" id="UP000230484">
    <property type="component" value="Unassembled WGS sequence"/>
</dbReference>
<dbReference type="Gene3D" id="1.10.10.60">
    <property type="entry name" value="Homeodomain-like"/>
    <property type="match status" value="1"/>
</dbReference>
<protein>
    <submittedName>
        <fullName evidence="1">Uncharacterized protein</fullName>
    </submittedName>
</protein>
<dbReference type="Pfam" id="PF13384">
    <property type="entry name" value="HTH_23"/>
    <property type="match status" value="1"/>
</dbReference>
<evidence type="ECO:0000313" key="1">
    <source>
        <dbReference type="EMBL" id="PJA43091.1"/>
    </source>
</evidence>